<organism evidence="2 3">
    <name type="scientific">Estrella lausannensis</name>
    <dbReference type="NCBI Taxonomy" id="483423"/>
    <lineage>
        <taxon>Bacteria</taxon>
        <taxon>Pseudomonadati</taxon>
        <taxon>Chlamydiota</taxon>
        <taxon>Chlamydiia</taxon>
        <taxon>Parachlamydiales</taxon>
        <taxon>Candidatus Criblamydiaceae</taxon>
        <taxon>Estrella</taxon>
    </lineage>
</organism>
<dbReference type="RefSeq" id="WP_143406389.1">
    <property type="nucleotide sequence ID" value="NZ_CWGJ01000001.1"/>
</dbReference>
<sequence>MKRTLLFSLAAVLVQACPCFPEVVTLTPFKEVVGCLEEIPEDEIADRDREYRPSFYDELRIEREWRERRGRGRAMRESEPRPRASSSKSRRYERS</sequence>
<evidence type="ECO:0000256" key="1">
    <source>
        <dbReference type="SAM" id="MobiDB-lite"/>
    </source>
</evidence>
<reference evidence="3" key="1">
    <citation type="submission" date="2015-06" db="EMBL/GenBank/DDBJ databases">
        <authorList>
            <person name="Bertelli C."/>
        </authorList>
    </citation>
    <scope>NUCLEOTIDE SEQUENCE [LARGE SCALE GENOMIC DNA]</scope>
    <source>
        <strain evidence="3">CRIB-30</strain>
    </source>
</reference>
<feature type="region of interest" description="Disordered" evidence="1">
    <location>
        <begin position="69"/>
        <end position="95"/>
    </location>
</feature>
<evidence type="ECO:0000313" key="3">
    <source>
        <dbReference type="Proteomes" id="UP000220251"/>
    </source>
</evidence>
<accession>A0A0H5DPK2</accession>
<keyword evidence="3" id="KW-1185">Reference proteome</keyword>
<dbReference type="PROSITE" id="PS51257">
    <property type="entry name" value="PROKAR_LIPOPROTEIN"/>
    <property type="match status" value="1"/>
</dbReference>
<dbReference type="EMBL" id="CWGJ01000001">
    <property type="protein sequence ID" value="CRX37404.1"/>
    <property type="molecule type" value="Genomic_DNA"/>
</dbReference>
<proteinExistence type="predicted"/>
<dbReference type="Proteomes" id="UP000220251">
    <property type="component" value="Unassembled WGS sequence"/>
</dbReference>
<dbReference type="AlphaFoldDB" id="A0A0H5DPK2"/>
<gene>
    <name evidence="2" type="ORF">ELAC_0040</name>
</gene>
<protein>
    <submittedName>
        <fullName evidence="2">Uncharacterized protein</fullName>
    </submittedName>
</protein>
<name>A0A0H5DPK2_9BACT</name>
<evidence type="ECO:0000313" key="2">
    <source>
        <dbReference type="EMBL" id="CRX37404.1"/>
    </source>
</evidence>